<dbReference type="EMBL" id="GBXM01066793">
    <property type="protein sequence ID" value="JAH41784.1"/>
    <property type="molecule type" value="Transcribed_RNA"/>
</dbReference>
<proteinExistence type="predicted"/>
<feature type="signal peptide" evidence="1">
    <location>
        <begin position="1"/>
        <end position="16"/>
    </location>
</feature>
<accession>A0A0E9SK95</accession>
<feature type="chain" id="PRO_5002432935" evidence="1">
    <location>
        <begin position="17"/>
        <end position="56"/>
    </location>
</feature>
<reference evidence="2" key="2">
    <citation type="journal article" date="2015" name="Fish Shellfish Immunol.">
        <title>Early steps in the European eel (Anguilla anguilla)-Vibrio vulnificus interaction in the gills: Role of the RtxA13 toxin.</title>
        <authorList>
            <person name="Callol A."/>
            <person name="Pajuelo D."/>
            <person name="Ebbesson L."/>
            <person name="Teles M."/>
            <person name="MacKenzie S."/>
            <person name="Amaro C."/>
        </authorList>
    </citation>
    <scope>NUCLEOTIDE SEQUENCE</scope>
</reference>
<evidence type="ECO:0000256" key="1">
    <source>
        <dbReference type="SAM" id="SignalP"/>
    </source>
</evidence>
<keyword evidence="1" id="KW-0732">Signal</keyword>
<dbReference type="AlphaFoldDB" id="A0A0E9SK95"/>
<name>A0A0E9SK95_ANGAN</name>
<sequence length="56" mass="6361">MGGLTAGFLWIPFGLPIVCRLSRRLPTQIIYAMTKKAFLKMCQSAPNLWTLKLNHI</sequence>
<protein>
    <submittedName>
        <fullName evidence="2">Uncharacterized protein</fullName>
    </submittedName>
</protein>
<reference evidence="2" key="1">
    <citation type="submission" date="2014-11" db="EMBL/GenBank/DDBJ databases">
        <authorList>
            <person name="Amaro Gonzalez C."/>
        </authorList>
    </citation>
    <scope>NUCLEOTIDE SEQUENCE</scope>
</reference>
<organism evidence="2">
    <name type="scientific">Anguilla anguilla</name>
    <name type="common">European freshwater eel</name>
    <name type="synonym">Muraena anguilla</name>
    <dbReference type="NCBI Taxonomy" id="7936"/>
    <lineage>
        <taxon>Eukaryota</taxon>
        <taxon>Metazoa</taxon>
        <taxon>Chordata</taxon>
        <taxon>Craniata</taxon>
        <taxon>Vertebrata</taxon>
        <taxon>Euteleostomi</taxon>
        <taxon>Actinopterygii</taxon>
        <taxon>Neopterygii</taxon>
        <taxon>Teleostei</taxon>
        <taxon>Anguilliformes</taxon>
        <taxon>Anguillidae</taxon>
        <taxon>Anguilla</taxon>
    </lineage>
</organism>
<evidence type="ECO:0000313" key="2">
    <source>
        <dbReference type="EMBL" id="JAH41784.1"/>
    </source>
</evidence>